<gene>
    <name evidence="1" type="ORF">AXG55_09405</name>
</gene>
<accession>A0A1L4D1P1</accession>
<evidence type="ECO:0000313" key="1">
    <source>
        <dbReference type="EMBL" id="APJ04111.1"/>
    </source>
</evidence>
<dbReference type="KEGG" id="saqi:AXG55_09405"/>
<reference evidence="1 2" key="1">
    <citation type="submission" date="2016-10" db="EMBL/GenBank/DDBJ databases">
        <title>Silvanigrella aquatica sp. nov., isolated from a freshwater lake located in the Black Forest, Germany, description of Silvanigrellaceae fam. nov., Silvanigrellales ord. nov., reclassification of the order Bdellovibrionales in the class Oligoflexia, reclassification of the families Bacteriovoracaceae and Halobacteriovoraceae in the new order Bacteriovoracales ord. nov., and reclassification of the family Pseudobacteriovoracaceae in the order Oligoflexiales.</title>
        <authorList>
            <person name="Hahn M.W."/>
            <person name="Schmidt J."/>
            <person name="Koll U."/>
            <person name="Rohde M."/>
            <person name="Verbag S."/>
            <person name="Pitt A."/>
            <person name="Nakai R."/>
            <person name="Naganuma T."/>
            <person name="Lang E."/>
        </authorList>
    </citation>
    <scope>NUCLEOTIDE SEQUENCE [LARGE SCALE GENOMIC DNA]</scope>
    <source>
        <strain evidence="1 2">MWH-Nonnen-W8red</strain>
    </source>
</reference>
<dbReference type="Proteomes" id="UP000184731">
    <property type="component" value="Chromosome"/>
</dbReference>
<keyword evidence="2" id="KW-1185">Reference proteome</keyword>
<protein>
    <submittedName>
        <fullName evidence="1">Uncharacterized protein</fullName>
    </submittedName>
</protein>
<proteinExistence type="predicted"/>
<dbReference type="AlphaFoldDB" id="A0A1L4D1P1"/>
<organism evidence="1 2">
    <name type="scientific">Silvanigrella aquatica</name>
    <dbReference type="NCBI Taxonomy" id="1915309"/>
    <lineage>
        <taxon>Bacteria</taxon>
        <taxon>Pseudomonadati</taxon>
        <taxon>Bdellovibrionota</taxon>
        <taxon>Oligoflexia</taxon>
        <taxon>Silvanigrellales</taxon>
        <taxon>Silvanigrellaceae</taxon>
        <taxon>Silvanigrella</taxon>
    </lineage>
</organism>
<dbReference type="RefSeq" id="WP_148697862.1">
    <property type="nucleotide sequence ID" value="NZ_CP017834.1"/>
</dbReference>
<dbReference type="EMBL" id="CP017834">
    <property type="protein sequence ID" value="APJ04111.1"/>
    <property type="molecule type" value="Genomic_DNA"/>
</dbReference>
<name>A0A1L4D1P1_9BACT</name>
<evidence type="ECO:0000313" key="2">
    <source>
        <dbReference type="Proteomes" id="UP000184731"/>
    </source>
</evidence>
<sequence>MKLNFFLKFFLFLILIFNKNIFADEAYVFCSDKDRNWEWLKINDEYIKVSGFWLEEHLNENFSIFIFKLENSESEIQNLQKKCINNFGEQFIYPQPSITFSHKWGVFYLESEKKIIGNFSLSLYYFPFTRSRY</sequence>